<name>A0A177NHP6_9GAMM</name>
<evidence type="ECO:0000259" key="2">
    <source>
        <dbReference type="SMART" id="SM01204"/>
    </source>
</evidence>
<dbReference type="Pfam" id="PF08495">
    <property type="entry name" value="FIST"/>
    <property type="match status" value="1"/>
</dbReference>
<feature type="domain" description="FIST" evidence="1">
    <location>
        <begin position="33"/>
        <end position="234"/>
    </location>
</feature>
<reference evidence="4" key="1">
    <citation type="submission" date="2016-03" db="EMBL/GenBank/DDBJ databases">
        <authorList>
            <person name="Heylen K."/>
            <person name="De Vos P."/>
            <person name="Vekeman B."/>
        </authorList>
    </citation>
    <scope>NUCLEOTIDE SEQUENCE [LARGE SCALE GENOMIC DNA]</scope>
    <source>
        <strain evidence="4">R-45383</strain>
    </source>
</reference>
<feature type="domain" description="FIST C-domain" evidence="2">
    <location>
        <begin position="235"/>
        <end position="365"/>
    </location>
</feature>
<protein>
    <submittedName>
        <fullName evidence="3">FIST domain containing protein</fullName>
    </submittedName>
</protein>
<dbReference type="Proteomes" id="UP000077628">
    <property type="component" value="Unassembled WGS sequence"/>
</dbReference>
<gene>
    <name evidence="3" type="ORF">A1355_00375</name>
</gene>
<dbReference type="InterPro" id="IPR019494">
    <property type="entry name" value="FIST_C"/>
</dbReference>
<dbReference type="AlphaFoldDB" id="A0A177NHP6"/>
<dbReference type="OrthoDB" id="9807948at2"/>
<evidence type="ECO:0000313" key="3">
    <source>
        <dbReference type="EMBL" id="OAI17104.1"/>
    </source>
</evidence>
<dbReference type="SMART" id="SM00897">
    <property type="entry name" value="FIST"/>
    <property type="match status" value="1"/>
</dbReference>
<accession>A0A177NHP6</accession>
<dbReference type="PANTHER" id="PTHR40252">
    <property type="entry name" value="BLR0328 PROTEIN"/>
    <property type="match status" value="1"/>
</dbReference>
<dbReference type="RefSeq" id="WP_064029844.1">
    <property type="nucleotide sequence ID" value="NZ_LUUK01000180.1"/>
</dbReference>
<proteinExistence type="predicted"/>
<dbReference type="Pfam" id="PF10442">
    <property type="entry name" value="FIST_C"/>
    <property type="match status" value="1"/>
</dbReference>
<dbReference type="STRING" id="702114.A1355_00375"/>
<dbReference type="SMART" id="SM01204">
    <property type="entry name" value="FIST_C"/>
    <property type="match status" value="1"/>
</dbReference>
<comment type="caution">
    <text evidence="3">The sequence shown here is derived from an EMBL/GenBank/DDBJ whole genome shotgun (WGS) entry which is preliminary data.</text>
</comment>
<dbReference type="InterPro" id="IPR013702">
    <property type="entry name" value="FIST_domain_N"/>
</dbReference>
<sequence length="387" mass="41455">MPSPAMPIRIAHSSAVDPTTAVNELHAGLVQERLAAVIFFCSADYDLTALAAALSLAFKDLPVVGCTTAGEIGPAGLCERSLVGVGFSASVCSAVGGLLGDLRSLSAEQTKDFAQSRLNALLDLAPYACSSNSFGFLLIDGLSLKEEPVALDIQRMLGNIPLVGGSAGDGLRFQDTWVYWGGAFHPNHAVMLLISTTLPVYAYRTQHFLPSEHRMVVTAADIGRRTVHEINGLPAAEEYARLIGYPLDQLTPALFAAYPVVVKIDGSYYVRGLQRANPDRSLTFYCAIEEGLVLRIAQGENLLENLAAAFGRVRQVIGQPLVTLGCDCILRKLEVAAADQLDDLNRLMTDNRVVGFHTYGEQFRGIHINQTFAAVAIGAPATASEHD</sequence>
<evidence type="ECO:0000313" key="4">
    <source>
        <dbReference type="Proteomes" id="UP000077628"/>
    </source>
</evidence>
<dbReference type="PANTHER" id="PTHR40252:SF2">
    <property type="entry name" value="BLR0328 PROTEIN"/>
    <property type="match status" value="1"/>
</dbReference>
<dbReference type="EMBL" id="LUUK01000180">
    <property type="protein sequence ID" value="OAI17104.1"/>
    <property type="molecule type" value="Genomic_DNA"/>
</dbReference>
<keyword evidence="4" id="KW-1185">Reference proteome</keyword>
<organism evidence="3 4">
    <name type="scientific">Methylomonas koyamae</name>
    <dbReference type="NCBI Taxonomy" id="702114"/>
    <lineage>
        <taxon>Bacteria</taxon>
        <taxon>Pseudomonadati</taxon>
        <taxon>Pseudomonadota</taxon>
        <taxon>Gammaproteobacteria</taxon>
        <taxon>Methylococcales</taxon>
        <taxon>Methylococcaceae</taxon>
        <taxon>Methylomonas</taxon>
    </lineage>
</organism>
<evidence type="ECO:0000259" key="1">
    <source>
        <dbReference type="SMART" id="SM00897"/>
    </source>
</evidence>